<keyword evidence="1" id="KW-1185">Reference proteome</keyword>
<name>A0AC58HER7_DANRE</name>
<dbReference type="RefSeq" id="XP_073780472.1">
    <property type="nucleotide sequence ID" value="XM_073924371.1"/>
</dbReference>
<organism evidence="1 2">
    <name type="scientific">Danio rerio</name>
    <name type="common">Zebrafish</name>
    <name type="synonym">Brachydanio rerio</name>
    <dbReference type="NCBI Taxonomy" id="7955"/>
    <lineage>
        <taxon>Eukaryota</taxon>
        <taxon>Metazoa</taxon>
        <taxon>Chordata</taxon>
        <taxon>Craniata</taxon>
        <taxon>Vertebrata</taxon>
        <taxon>Euteleostomi</taxon>
        <taxon>Actinopterygii</taxon>
        <taxon>Neopterygii</taxon>
        <taxon>Teleostei</taxon>
        <taxon>Ostariophysi</taxon>
        <taxon>Cypriniformes</taxon>
        <taxon>Danionidae</taxon>
        <taxon>Danioninae</taxon>
        <taxon>Danio</taxon>
    </lineage>
</organism>
<evidence type="ECO:0000313" key="2">
    <source>
        <dbReference type="RefSeq" id="XP_073780472.1"/>
    </source>
</evidence>
<dbReference type="Proteomes" id="UP000000437">
    <property type="component" value="Chromosome 15"/>
</dbReference>
<sequence length="315" mass="36628">MESVATKSNTTKTTEALCEIPAEVFIFPYSLVFLVSLVLNCITMWVYFCTNQRVQSSITVYMKNLVAADFLLCLCLPFRIAFYANPTGIMSIIYRSIGLTAFFINMYASIFFMDLIAMNRYLKITRPLETHTLQTVRTARYISIAVWLFMLTMSSVYITTYFLASWGIVWGKFPFNYELLRVFYILINCVAFGFFIFILVSLIFFNWKTIQKLREVQLSTQTDFNRQKFRKSKQNMLVLVVIFCVCFVPYHLVILPSIFIKPLLNDSTSIQALCILEEVTFLLVALSVSLDPLIYFFFSKVFREQINLMSCQNCI</sequence>
<protein>
    <submittedName>
        <fullName evidence="2">P2Y purinoceptor 14-like</fullName>
    </submittedName>
</protein>
<proteinExistence type="predicted"/>
<reference evidence="2" key="1">
    <citation type="submission" date="2025-08" db="UniProtKB">
        <authorList>
            <consortium name="RefSeq"/>
        </authorList>
    </citation>
    <scope>IDENTIFICATION</scope>
    <source>
        <strain evidence="2">Tuebingen</strain>
        <tissue evidence="2">Fibroblasts and whole tissue</tissue>
    </source>
</reference>
<evidence type="ECO:0000313" key="1">
    <source>
        <dbReference type="Proteomes" id="UP000000437"/>
    </source>
</evidence>
<gene>
    <name evidence="2" type="primary">LOC141378005</name>
</gene>
<accession>A0AC58HER7</accession>